<sequence>MKNGNTILTTCGLVRLLKDNIPGKEQYWVTLDPELMEPKGEIQG</sequence>
<evidence type="ECO:0000313" key="1">
    <source>
        <dbReference type="EMBL" id="UWZ76366.1"/>
    </source>
</evidence>
<protein>
    <submittedName>
        <fullName evidence="1">Uncharacterized protein</fullName>
    </submittedName>
</protein>
<evidence type="ECO:0000313" key="2">
    <source>
        <dbReference type="Proteomes" id="UP001060345"/>
    </source>
</evidence>
<dbReference type="RefSeq" id="WP_256204533.1">
    <property type="nucleotide sequence ID" value="NZ_CABGVB010000051.1"/>
</dbReference>
<dbReference type="EMBL" id="CP102103">
    <property type="protein sequence ID" value="UWZ76366.1"/>
    <property type="molecule type" value="Genomic_DNA"/>
</dbReference>
<dbReference type="Proteomes" id="UP001060345">
    <property type="component" value="Chromosome"/>
</dbReference>
<organism evidence="1 2">
    <name type="scientific">Klebsiella michiganensis</name>
    <dbReference type="NCBI Taxonomy" id="1134687"/>
    <lineage>
        <taxon>Bacteria</taxon>
        <taxon>Pseudomonadati</taxon>
        <taxon>Pseudomonadota</taxon>
        <taxon>Gammaproteobacteria</taxon>
        <taxon>Enterobacterales</taxon>
        <taxon>Enterobacteriaceae</taxon>
        <taxon>Klebsiella/Raoultella group</taxon>
        <taxon>Klebsiella</taxon>
    </lineage>
</organism>
<dbReference type="AlphaFoldDB" id="A0A7H4NHR6"/>
<name>A0A7H4NHR6_9ENTR</name>
<reference evidence="1" key="1">
    <citation type="submission" date="2022-08" db="EMBL/GenBank/DDBJ databases">
        <title>Genomic characterization and comparative genomic analysis of a strain of klebsiella michiganensis carrying blaKPC-2 isolated from the blood of children with very preterm bloodstream infection.</title>
        <authorList>
            <person name="Zhang N."/>
        </authorList>
    </citation>
    <scope>NUCLEOTIDE SEQUENCE</scope>
    <source>
        <strain evidence="1">BSI-KPN166</strain>
    </source>
</reference>
<accession>A0A7H4NHR6</accession>
<proteinExistence type="predicted"/>
<gene>
    <name evidence="1" type="ORF">NP224_12060</name>
</gene>